<accession>A0A1H3JVI8</accession>
<dbReference type="SUPFAM" id="SSF55931">
    <property type="entry name" value="Glutamine synthetase/guanido kinase"/>
    <property type="match status" value="1"/>
</dbReference>
<protein>
    <submittedName>
        <fullName evidence="3">Glutamine synthetase</fullName>
    </submittedName>
</protein>
<dbReference type="Pfam" id="PF00120">
    <property type="entry name" value="Gln-synt_C"/>
    <property type="match status" value="1"/>
</dbReference>
<keyword evidence="4" id="KW-1185">Reference proteome</keyword>
<feature type="domain" description="GS catalytic" evidence="2">
    <location>
        <begin position="14"/>
        <end position="93"/>
    </location>
</feature>
<sequence>MTTVFVATCDLAGLTNPRLALGVLIRAGLAGLTSGYDEPEDAAEADLAGVPALPDSLESALKALESDGVVRSWFDPSLLATQLSVKRTELAHLDGLDDAERTRRIADVY</sequence>
<dbReference type="STRING" id="418495.SAMN05216215_1026110"/>
<dbReference type="GO" id="GO:0004356">
    <property type="term" value="F:glutamine synthetase activity"/>
    <property type="evidence" value="ECO:0007669"/>
    <property type="project" value="InterPro"/>
</dbReference>
<dbReference type="AlphaFoldDB" id="A0A1H3JVI8"/>
<dbReference type="EMBL" id="FNOK01000026">
    <property type="protein sequence ID" value="SDY43264.1"/>
    <property type="molecule type" value="Genomic_DNA"/>
</dbReference>
<organism evidence="3 4">
    <name type="scientific">Saccharopolyspora shandongensis</name>
    <dbReference type="NCBI Taxonomy" id="418495"/>
    <lineage>
        <taxon>Bacteria</taxon>
        <taxon>Bacillati</taxon>
        <taxon>Actinomycetota</taxon>
        <taxon>Actinomycetes</taxon>
        <taxon>Pseudonocardiales</taxon>
        <taxon>Pseudonocardiaceae</taxon>
        <taxon>Saccharopolyspora</taxon>
    </lineage>
</organism>
<evidence type="ECO:0000256" key="1">
    <source>
        <dbReference type="RuleBase" id="RU000384"/>
    </source>
</evidence>
<dbReference type="RefSeq" id="WP_177226675.1">
    <property type="nucleotide sequence ID" value="NZ_FNOK01000026.1"/>
</dbReference>
<evidence type="ECO:0000313" key="3">
    <source>
        <dbReference type="EMBL" id="SDY43264.1"/>
    </source>
</evidence>
<dbReference type="InterPro" id="IPR008146">
    <property type="entry name" value="Gln_synth_cat_dom"/>
</dbReference>
<proteinExistence type="inferred from homology"/>
<evidence type="ECO:0000313" key="4">
    <source>
        <dbReference type="Proteomes" id="UP000199529"/>
    </source>
</evidence>
<dbReference type="InterPro" id="IPR014746">
    <property type="entry name" value="Gln_synth/guanido_kin_cat_dom"/>
</dbReference>
<dbReference type="Gene3D" id="3.30.590.10">
    <property type="entry name" value="Glutamine synthetase/guanido kinase, catalytic domain"/>
    <property type="match status" value="1"/>
</dbReference>
<evidence type="ECO:0000259" key="2">
    <source>
        <dbReference type="Pfam" id="PF00120"/>
    </source>
</evidence>
<dbReference type="Proteomes" id="UP000199529">
    <property type="component" value="Unassembled WGS sequence"/>
</dbReference>
<name>A0A1H3JVI8_9PSEU</name>
<reference evidence="4" key="1">
    <citation type="submission" date="2016-10" db="EMBL/GenBank/DDBJ databases">
        <authorList>
            <person name="Varghese N."/>
            <person name="Submissions S."/>
        </authorList>
    </citation>
    <scope>NUCLEOTIDE SEQUENCE [LARGE SCALE GENOMIC DNA]</scope>
    <source>
        <strain evidence="4">CGMCC 4.3530</strain>
    </source>
</reference>
<comment type="similarity">
    <text evidence="1">Belongs to the glutamine synthetase family.</text>
</comment>
<gene>
    <name evidence="3" type="ORF">SAMN05216215_1026110</name>
</gene>